<accession>A0A6I9VCA8</accession>
<reference evidence="4" key="1">
    <citation type="submission" date="2025-08" db="UniProtKB">
        <authorList>
            <consortium name="RefSeq"/>
        </authorList>
    </citation>
    <scope>IDENTIFICATION</scope>
    <source>
        <tissue evidence="4">Adult</tissue>
    </source>
</reference>
<organism evidence="3 4">
    <name type="scientific">Bactrocera dorsalis</name>
    <name type="common">Oriental fruit fly</name>
    <name type="synonym">Dacus dorsalis</name>
    <dbReference type="NCBI Taxonomy" id="27457"/>
    <lineage>
        <taxon>Eukaryota</taxon>
        <taxon>Metazoa</taxon>
        <taxon>Ecdysozoa</taxon>
        <taxon>Arthropoda</taxon>
        <taxon>Hexapoda</taxon>
        <taxon>Insecta</taxon>
        <taxon>Pterygota</taxon>
        <taxon>Neoptera</taxon>
        <taxon>Endopterygota</taxon>
        <taxon>Diptera</taxon>
        <taxon>Brachycera</taxon>
        <taxon>Muscomorpha</taxon>
        <taxon>Tephritoidea</taxon>
        <taxon>Tephritidae</taxon>
        <taxon>Bactrocera</taxon>
        <taxon>Bactrocera</taxon>
    </lineage>
</organism>
<feature type="compositionally biased region" description="Acidic residues" evidence="1">
    <location>
        <begin position="83"/>
        <end position="93"/>
    </location>
</feature>
<dbReference type="InParanoid" id="A0A6I9VCA8"/>
<keyword evidence="2" id="KW-0732">Signal</keyword>
<sequence length="125" mass="14122">MSTAIVIFLTIIANICEPQICYEAQKFSYLSYGFNEIILESCEANMDQDTFNANRYFYEVSSSQNDSEHSAESICNTNSVEETYNEGESEETTDEKKKGGDPGFILFLMLLVVIIGASDNGRRRR</sequence>
<gene>
    <name evidence="4" type="primary">LOC105228830</name>
</gene>
<dbReference type="RefSeq" id="XP_011207114.2">
    <property type="nucleotide sequence ID" value="XM_011208812.3"/>
</dbReference>
<keyword evidence="3" id="KW-1185">Reference proteome</keyword>
<evidence type="ECO:0000313" key="3">
    <source>
        <dbReference type="Proteomes" id="UP001652620"/>
    </source>
</evidence>
<protein>
    <submittedName>
        <fullName evidence="4">Uncharacterized protein LOC105228830</fullName>
    </submittedName>
</protein>
<dbReference type="AlphaFoldDB" id="A0A6I9VCA8"/>
<evidence type="ECO:0000256" key="1">
    <source>
        <dbReference type="SAM" id="MobiDB-lite"/>
    </source>
</evidence>
<feature type="chain" id="PRO_5045431620" evidence="2">
    <location>
        <begin position="19"/>
        <end position="125"/>
    </location>
</feature>
<dbReference type="Proteomes" id="UP001652620">
    <property type="component" value="Chromosome 4"/>
</dbReference>
<dbReference type="GeneID" id="105228830"/>
<dbReference type="OrthoDB" id="8051074at2759"/>
<name>A0A6I9VCA8_BACDO</name>
<proteinExistence type="predicted"/>
<dbReference type="KEGG" id="bdr:105228830"/>
<feature type="signal peptide" evidence="2">
    <location>
        <begin position="1"/>
        <end position="18"/>
    </location>
</feature>
<evidence type="ECO:0000313" key="4">
    <source>
        <dbReference type="RefSeq" id="XP_011207114.2"/>
    </source>
</evidence>
<evidence type="ECO:0000256" key="2">
    <source>
        <dbReference type="SAM" id="SignalP"/>
    </source>
</evidence>
<feature type="region of interest" description="Disordered" evidence="1">
    <location>
        <begin position="63"/>
        <end position="101"/>
    </location>
</feature>